<dbReference type="SUPFAM" id="SSF52540">
    <property type="entry name" value="P-loop containing nucleoside triphosphate hydrolases"/>
    <property type="match status" value="1"/>
</dbReference>
<evidence type="ECO:0000256" key="2">
    <source>
        <dbReference type="ARBA" id="ARBA00022840"/>
    </source>
</evidence>
<keyword evidence="1" id="KW-0547">Nucleotide-binding</keyword>
<feature type="non-terminal residue" evidence="4">
    <location>
        <position position="227"/>
    </location>
</feature>
<dbReference type="SMART" id="SM00382">
    <property type="entry name" value="AAA"/>
    <property type="match status" value="1"/>
</dbReference>
<proteinExistence type="predicted"/>
<dbReference type="PROSITE" id="PS00211">
    <property type="entry name" value="ABC_TRANSPORTER_1"/>
    <property type="match status" value="1"/>
</dbReference>
<comment type="caution">
    <text evidence="4">The sequence shown here is derived from an EMBL/GenBank/DDBJ whole genome shotgun (WGS) entry which is preliminary data.</text>
</comment>
<dbReference type="Pfam" id="PF00005">
    <property type="entry name" value="ABC_tran"/>
    <property type="match status" value="1"/>
</dbReference>
<organism evidence="4">
    <name type="scientific">marine sediment metagenome</name>
    <dbReference type="NCBI Taxonomy" id="412755"/>
    <lineage>
        <taxon>unclassified sequences</taxon>
        <taxon>metagenomes</taxon>
        <taxon>ecological metagenomes</taxon>
    </lineage>
</organism>
<evidence type="ECO:0000313" key="4">
    <source>
        <dbReference type="EMBL" id="GAI56620.1"/>
    </source>
</evidence>
<dbReference type="EMBL" id="BARV01036718">
    <property type="protein sequence ID" value="GAI56620.1"/>
    <property type="molecule type" value="Genomic_DNA"/>
</dbReference>
<feature type="domain" description="ABC transporter" evidence="3">
    <location>
        <begin position="1"/>
        <end position="212"/>
    </location>
</feature>
<dbReference type="InterPro" id="IPR003439">
    <property type="entry name" value="ABC_transporter-like_ATP-bd"/>
</dbReference>
<reference evidence="4" key="1">
    <citation type="journal article" date="2014" name="Front. Microbiol.">
        <title>High frequency of phylogenetically diverse reductive dehalogenase-homologous genes in deep subseafloor sedimentary metagenomes.</title>
        <authorList>
            <person name="Kawai M."/>
            <person name="Futagami T."/>
            <person name="Toyoda A."/>
            <person name="Takaki Y."/>
            <person name="Nishi S."/>
            <person name="Hori S."/>
            <person name="Arai W."/>
            <person name="Tsubouchi T."/>
            <person name="Morono Y."/>
            <person name="Uchiyama I."/>
            <person name="Ito T."/>
            <person name="Fujiyama A."/>
            <person name="Inagaki F."/>
            <person name="Takami H."/>
        </authorList>
    </citation>
    <scope>NUCLEOTIDE SEQUENCE</scope>
    <source>
        <strain evidence="4">Expedition CK06-06</strain>
    </source>
</reference>
<dbReference type="InterPro" id="IPR013283">
    <property type="entry name" value="RLI1"/>
</dbReference>
<dbReference type="Gene3D" id="3.40.50.300">
    <property type="entry name" value="P-loop containing nucleotide triphosphate hydrolases"/>
    <property type="match status" value="1"/>
</dbReference>
<gene>
    <name evidence="4" type="ORF">S06H3_56983</name>
</gene>
<accession>X1R0J2</accession>
<sequence length="227" mass="24787">RAGKVMGLVGQNGTGKTTALEILAGMLGPNLGSREAAPPKVLNEFFKGSELQAYFARIGRVKTAYKPQAIDGLPKVVRGEVGALLAKADERGASRELSEALGLNEVLDRNIKLLSGGELQRLAIAATAVREADIYYFDEPSSHLDVYQRLNAARVIRGLAEAGKAVLVVEHDLAMLDYMCDYVHVLYGKPRAYGVVSSPRGVRVGINVFLDGYLREENVRFRRESIR</sequence>
<dbReference type="PROSITE" id="PS50893">
    <property type="entry name" value="ABC_TRANSPORTER_2"/>
    <property type="match status" value="1"/>
</dbReference>
<dbReference type="AlphaFoldDB" id="X1R0J2"/>
<dbReference type="PANTHER" id="PTHR19248">
    <property type="entry name" value="ATP-BINDING TRANSPORT PROTEIN-RELATED"/>
    <property type="match status" value="1"/>
</dbReference>
<dbReference type="InterPro" id="IPR017871">
    <property type="entry name" value="ABC_transporter-like_CS"/>
</dbReference>
<protein>
    <recommendedName>
        <fullName evidence="3">ABC transporter domain-containing protein</fullName>
    </recommendedName>
</protein>
<name>X1R0J2_9ZZZZ</name>
<dbReference type="PRINTS" id="PR01868">
    <property type="entry name" value="ABCEFAMILY"/>
</dbReference>
<evidence type="ECO:0000256" key="1">
    <source>
        <dbReference type="ARBA" id="ARBA00022741"/>
    </source>
</evidence>
<dbReference type="GO" id="GO:0005524">
    <property type="term" value="F:ATP binding"/>
    <property type="evidence" value="ECO:0007669"/>
    <property type="project" value="UniProtKB-KW"/>
</dbReference>
<dbReference type="InterPro" id="IPR027417">
    <property type="entry name" value="P-loop_NTPase"/>
</dbReference>
<dbReference type="GO" id="GO:0016887">
    <property type="term" value="F:ATP hydrolysis activity"/>
    <property type="evidence" value="ECO:0007669"/>
    <property type="project" value="InterPro"/>
</dbReference>
<evidence type="ECO:0000259" key="3">
    <source>
        <dbReference type="PROSITE" id="PS50893"/>
    </source>
</evidence>
<feature type="non-terminal residue" evidence="4">
    <location>
        <position position="1"/>
    </location>
</feature>
<dbReference type="InterPro" id="IPR003593">
    <property type="entry name" value="AAA+_ATPase"/>
</dbReference>
<keyword evidence="2" id="KW-0067">ATP-binding</keyword>